<dbReference type="CDD" id="cd06558">
    <property type="entry name" value="crotonase-like"/>
    <property type="match status" value="1"/>
</dbReference>
<comment type="caution">
    <text evidence="2">The sequence shown here is derived from an EMBL/GenBank/DDBJ whole genome shotgun (WGS) entry which is preliminary data.</text>
</comment>
<dbReference type="EMBL" id="BAABFB010000092">
    <property type="protein sequence ID" value="GAA4491488.1"/>
    <property type="molecule type" value="Genomic_DNA"/>
</dbReference>
<dbReference type="Proteomes" id="UP001501183">
    <property type="component" value="Unassembled WGS sequence"/>
</dbReference>
<dbReference type="InterPro" id="IPR001753">
    <property type="entry name" value="Enoyl-CoA_hydra/iso"/>
</dbReference>
<protein>
    <submittedName>
        <fullName evidence="2">Enoyl-CoA hydratase/isomerase family protein</fullName>
    </submittedName>
</protein>
<dbReference type="Gene3D" id="3.90.226.10">
    <property type="entry name" value="2-enoyl-CoA Hydratase, Chain A, domain 1"/>
    <property type="match status" value="1"/>
</dbReference>
<proteinExistence type="inferred from homology"/>
<evidence type="ECO:0000256" key="1">
    <source>
        <dbReference type="ARBA" id="ARBA00005254"/>
    </source>
</evidence>
<dbReference type="InterPro" id="IPR029045">
    <property type="entry name" value="ClpP/crotonase-like_dom_sf"/>
</dbReference>
<keyword evidence="3" id="KW-1185">Reference proteome</keyword>
<dbReference type="Gene3D" id="1.10.12.10">
    <property type="entry name" value="Lyase 2-enoyl-coa Hydratase, Chain A, domain 2"/>
    <property type="match status" value="1"/>
</dbReference>
<accession>A0ABP8PQJ3</accession>
<organism evidence="2 3">
    <name type="scientific">Rhodococcus olei</name>
    <dbReference type="NCBI Taxonomy" id="2161675"/>
    <lineage>
        <taxon>Bacteria</taxon>
        <taxon>Bacillati</taxon>
        <taxon>Actinomycetota</taxon>
        <taxon>Actinomycetes</taxon>
        <taxon>Mycobacteriales</taxon>
        <taxon>Nocardiaceae</taxon>
        <taxon>Rhodococcus</taxon>
    </lineage>
</organism>
<dbReference type="PANTHER" id="PTHR43459:SF3">
    <property type="entry name" value="ENOYL-COA HYDRATASE ECHA15 (ENOYL HYDRASE) (UNSATURATED ACYL-COA HYDRATASE) (CROTONASE)-RELATED"/>
    <property type="match status" value="1"/>
</dbReference>
<dbReference type="PANTHER" id="PTHR43459">
    <property type="entry name" value="ENOYL-COA HYDRATASE"/>
    <property type="match status" value="1"/>
</dbReference>
<dbReference type="Pfam" id="PF00378">
    <property type="entry name" value="ECH_1"/>
    <property type="match status" value="1"/>
</dbReference>
<dbReference type="InterPro" id="IPR014748">
    <property type="entry name" value="Enoyl-CoA_hydra_C"/>
</dbReference>
<reference evidence="3" key="1">
    <citation type="journal article" date="2019" name="Int. J. Syst. Evol. Microbiol.">
        <title>The Global Catalogue of Microorganisms (GCM) 10K type strain sequencing project: providing services to taxonomists for standard genome sequencing and annotation.</title>
        <authorList>
            <consortium name="The Broad Institute Genomics Platform"/>
            <consortium name="The Broad Institute Genome Sequencing Center for Infectious Disease"/>
            <person name="Wu L."/>
            <person name="Ma J."/>
        </authorList>
    </citation>
    <scope>NUCLEOTIDE SEQUENCE [LARGE SCALE GENOMIC DNA]</scope>
    <source>
        <strain evidence="3">JCM 32206</strain>
    </source>
</reference>
<comment type="similarity">
    <text evidence="1">Belongs to the enoyl-CoA hydratase/isomerase family.</text>
</comment>
<dbReference type="RefSeq" id="WP_345353501.1">
    <property type="nucleotide sequence ID" value="NZ_BAABFB010000092.1"/>
</dbReference>
<name>A0ABP8PQJ3_9NOCA</name>
<evidence type="ECO:0000313" key="2">
    <source>
        <dbReference type="EMBL" id="GAA4491488.1"/>
    </source>
</evidence>
<evidence type="ECO:0000313" key="3">
    <source>
        <dbReference type="Proteomes" id="UP001501183"/>
    </source>
</evidence>
<gene>
    <name evidence="2" type="ORF">GCM10023094_55990</name>
</gene>
<dbReference type="SUPFAM" id="SSF52096">
    <property type="entry name" value="ClpP/crotonase"/>
    <property type="match status" value="1"/>
</dbReference>
<sequence>MATHFDALSVDKNDGIWEITLDRPDLLNRFDAQLETELTQVLRELATDESARAGVLLANGKVFSAGGDFELMLEANADIAVRHAALDRARALLAAMTNLPQPLVVGVQGAAIGLGATIVVGSDVVVASENVKMGDTHTAVGLVTGDGGALFWPQSIGMLRARRYLLTGDLLTAAKAYEFGLVTDLVPTPADVAPAAREIATRIAALPPLAVRGTKNALNQVTRQRAGEVVETALLAEGVTLATEDLVEAIAAFREKRGAKFAGR</sequence>